<feature type="region of interest" description="Disordered" evidence="1">
    <location>
        <begin position="307"/>
        <end position="359"/>
    </location>
</feature>
<sequence>MNYPVVAEHVLGAVQGNWWSRRRRRDDVPELPPGAVYVFRVGGNYRQFPEGMVFDPSHADVLDASSVSLVDVRARLVEVERTVPSVSEADNFTIRASFTCQVTDPTVIARQGIVDVTVPLRAYLAGDSELPRSSAGYRVEEVNVVRREVTRRLTAYSAIVTPRVAGMSVEFVGAEVQVSEDLRTWEQTLRDERRSQELIRGQRDFETQDAQRIAELLSQGSDYADAFGIVRDRIDVAQAAARIHQTAHEESARSERAADGDRAHAHALETAQAQMRREVVLTLLRQMGSTDDFIDYHQVLDQVLRDMGGQLDPGPGRADPAVRAVESGRGRSGPNASRRTGGPGHPQDGFIKDEDDLLD</sequence>
<organism evidence="2 3">
    <name type="scientific">Streptomyces lonegramiae</name>
    <dbReference type="NCBI Taxonomy" id="3075524"/>
    <lineage>
        <taxon>Bacteria</taxon>
        <taxon>Bacillati</taxon>
        <taxon>Actinomycetota</taxon>
        <taxon>Actinomycetes</taxon>
        <taxon>Kitasatosporales</taxon>
        <taxon>Streptomycetaceae</taxon>
        <taxon>Streptomyces</taxon>
    </lineage>
</organism>
<evidence type="ECO:0000256" key="1">
    <source>
        <dbReference type="SAM" id="MobiDB-lite"/>
    </source>
</evidence>
<proteinExistence type="predicted"/>
<evidence type="ECO:0000313" key="3">
    <source>
        <dbReference type="Proteomes" id="UP001180754"/>
    </source>
</evidence>
<gene>
    <name evidence="2" type="ORF">RND15_25315</name>
</gene>
<accession>A0ABU2XJ90</accession>
<evidence type="ECO:0000313" key="2">
    <source>
        <dbReference type="EMBL" id="MDT0546006.1"/>
    </source>
</evidence>
<comment type="caution">
    <text evidence="2">The sequence shown here is derived from an EMBL/GenBank/DDBJ whole genome shotgun (WGS) entry which is preliminary data.</text>
</comment>
<reference evidence="2" key="1">
    <citation type="submission" date="2024-05" db="EMBL/GenBank/DDBJ databases">
        <title>30 novel species of actinomycetes from the DSMZ collection.</title>
        <authorList>
            <person name="Nouioui I."/>
        </authorList>
    </citation>
    <scope>NUCLEOTIDE SEQUENCE</scope>
    <source>
        <strain evidence="2">DSM 41529</strain>
    </source>
</reference>
<dbReference type="EMBL" id="JAVRFD010000012">
    <property type="protein sequence ID" value="MDT0546006.1"/>
    <property type="molecule type" value="Genomic_DNA"/>
</dbReference>
<dbReference type="Proteomes" id="UP001180754">
    <property type="component" value="Unassembled WGS sequence"/>
</dbReference>
<keyword evidence="3" id="KW-1185">Reference proteome</keyword>
<evidence type="ECO:0008006" key="4">
    <source>
        <dbReference type="Google" id="ProtNLM"/>
    </source>
</evidence>
<dbReference type="RefSeq" id="WP_311726486.1">
    <property type="nucleotide sequence ID" value="NZ_JAVRFD010000012.1"/>
</dbReference>
<name>A0ABU2XJ90_9ACTN</name>
<protein>
    <recommendedName>
        <fullName evidence="4">SPFH domain / Band 7 family protein</fullName>
    </recommendedName>
</protein>